<proteinExistence type="predicted"/>
<dbReference type="STRING" id="568860.SAMN05421811_12771"/>
<keyword evidence="2" id="KW-1185">Reference proteome</keyword>
<name>A0A1I0LTV1_9ACTN</name>
<evidence type="ECO:0008006" key="3">
    <source>
        <dbReference type="Google" id="ProtNLM"/>
    </source>
</evidence>
<dbReference type="AlphaFoldDB" id="A0A1I0LTV1"/>
<dbReference type="RefSeq" id="WP_091094041.1">
    <property type="nucleotide sequence ID" value="NZ_FOHX01000027.1"/>
</dbReference>
<protein>
    <recommendedName>
        <fullName evidence="3">Winged helix DNA-binding domain-containing protein</fullName>
    </recommendedName>
</protein>
<dbReference type="EMBL" id="FOHX01000027">
    <property type="protein sequence ID" value="SEU46542.1"/>
    <property type="molecule type" value="Genomic_DNA"/>
</dbReference>
<reference evidence="1 2" key="1">
    <citation type="submission" date="2016-10" db="EMBL/GenBank/DDBJ databases">
        <authorList>
            <person name="de Groot N.N."/>
        </authorList>
    </citation>
    <scope>NUCLEOTIDE SEQUENCE [LARGE SCALE GENOMIC DNA]</scope>
    <source>
        <strain evidence="1 2">CGMCC 4.5598</strain>
    </source>
</reference>
<organism evidence="1 2">
    <name type="scientific">Nonomuraea wenchangensis</name>
    <dbReference type="NCBI Taxonomy" id="568860"/>
    <lineage>
        <taxon>Bacteria</taxon>
        <taxon>Bacillati</taxon>
        <taxon>Actinomycetota</taxon>
        <taxon>Actinomycetes</taxon>
        <taxon>Streptosporangiales</taxon>
        <taxon>Streptosporangiaceae</taxon>
        <taxon>Nonomuraea</taxon>
    </lineage>
</organism>
<evidence type="ECO:0000313" key="2">
    <source>
        <dbReference type="Proteomes" id="UP000199361"/>
    </source>
</evidence>
<gene>
    <name evidence="1" type="ORF">SAMN05421811_12771</name>
</gene>
<accession>A0A1I0LTV1</accession>
<dbReference type="Proteomes" id="UP000199361">
    <property type="component" value="Unassembled WGS sequence"/>
</dbReference>
<evidence type="ECO:0000313" key="1">
    <source>
        <dbReference type="EMBL" id="SEU46542.1"/>
    </source>
</evidence>
<sequence>MTPRLTPRRLEFLQLLAKEGKALLYASYEDIPGYGLNKADVDALVTLGFITVGEPTWHRNTVRETVLTDAGRAELERRGNSS</sequence>